<dbReference type="InterPro" id="IPR050227">
    <property type="entry name" value="Rab"/>
</dbReference>
<organism evidence="4 5">
    <name type="scientific">Drechmeria coniospora</name>
    <name type="common">Nematophagous fungus</name>
    <name type="synonym">Meria coniospora</name>
    <dbReference type="NCBI Taxonomy" id="98403"/>
    <lineage>
        <taxon>Eukaryota</taxon>
        <taxon>Fungi</taxon>
        <taxon>Dikarya</taxon>
        <taxon>Ascomycota</taxon>
        <taxon>Pezizomycotina</taxon>
        <taxon>Sordariomycetes</taxon>
        <taxon>Hypocreomycetidae</taxon>
        <taxon>Hypocreales</taxon>
        <taxon>Ophiocordycipitaceae</taxon>
        <taxon>Drechmeria</taxon>
    </lineage>
</organism>
<dbReference type="SUPFAM" id="SSF52540">
    <property type="entry name" value="P-loop containing nucleoside triphosphate hydrolases"/>
    <property type="match status" value="1"/>
</dbReference>
<dbReference type="Pfam" id="PF00071">
    <property type="entry name" value="Ras"/>
    <property type="match status" value="1"/>
</dbReference>
<sequence>MTTTTTTTTPFSTPGETPANEPPLADQPTVDTTTFSSCSSSVIPVSASPACCCDSPTTPTPNRTYPPSASTLYVPALRPPHACLHGRPIRPAVWLREHPGLLADASQKIRTIELDGKTVKLQIVSTPLRPRCRRAPTSLPTANPCSLQWDTAGQERFRTITSSYYRGAHGICVVYDVTDMDSFNNVKQWLQEIDRYATEGVNKLLVGNKSDMSDKKVVEYTVAKVSLDSHVRPRIPPASRGLPALSSLTGSPCWGARFPRTDVLTQSEGIRRQPGDPVPRDISQEC</sequence>
<dbReference type="SMART" id="SM00175">
    <property type="entry name" value="RAB"/>
    <property type="match status" value="1"/>
</dbReference>
<protein>
    <submittedName>
        <fullName evidence="4">GTP-binding protein ypt1</fullName>
    </submittedName>
</protein>
<dbReference type="Gene3D" id="3.40.50.300">
    <property type="entry name" value="P-loop containing nucleotide triphosphate hydrolases"/>
    <property type="match status" value="1"/>
</dbReference>
<evidence type="ECO:0000256" key="3">
    <source>
        <dbReference type="SAM" id="MobiDB-lite"/>
    </source>
</evidence>
<evidence type="ECO:0000313" key="4">
    <source>
        <dbReference type="EMBL" id="KYK54186.1"/>
    </source>
</evidence>
<reference evidence="4 5" key="1">
    <citation type="journal article" date="2016" name="Sci. Rep.">
        <title>Insights into Adaptations to a Near-Obligate Nematode Endoparasitic Lifestyle from the Finished Genome of Drechmeria coniospora.</title>
        <authorList>
            <person name="Zhang L."/>
            <person name="Zhou Z."/>
            <person name="Guo Q."/>
            <person name="Fokkens L."/>
            <person name="Miskei M."/>
            <person name="Pocsi I."/>
            <person name="Zhang W."/>
            <person name="Chen M."/>
            <person name="Wang L."/>
            <person name="Sun Y."/>
            <person name="Donzelli B.G."/>
            <person name="Gibson D.M."/>
            <person name="Nelson D.R."/>
            <person name="Luo J.G."/>
            <person name="Rep M."/>
            <person name="Liu H."/>
            <person name="Yang S."/>
            <person name="Wang J."/>
            <person name="Krasnoff S.B."/>
            <person name="Xu Y."/>
            <person name="Molnar I."/>
            <person name="Lin M."/>
        </authorList>
    </citation>
    <scope>NUCLEOTIDE SEQUENCE [LARGE SCALE GENOMIC DNA]</scope>
    <source>
        <strain evidence="4 5">ARSEF 6962</strain>
    </source>
</reference>
<feature type="region of interest" description="Disordered" evidence="3">
    <location>
        <begin position="265"/>
        <end position="286"/>
    </location>
</feature>
<comment type="caution">
    <text evidence="4">The sequence shown here is derived from an EMBL/GenBank/DDBJ whole genome shotgun (WGS) entry which is preliminary data.</text>
</comment>
<dbReference type="AlphaFoldDB" id="A0A151GAR2"/>
<keyword evidence="1" id="KW-0547">Nucleotide-binding</keyword>
<keyword evidence="2" id="KW-0342">GTP-binding</keyword>
<dbReference type="Proteomes" id="UP000076580">
    <property type="component" value="Chromosome 03"/>
</dbReference>
<dbReference type="GO" id="GO:0003924">
    <property type="term" value="F:GTPase activity"/>
    <property type="evidence" value="ECO:0007669"/>
    <property type="project" value="InterPro"/>
</dbReference>
<gene>
    <name evidence="4" type="ORF">DCS_06143</name>
</gene>
<dbReference type="GeneID" id="63718786"/>
<feature type="region of interest" description="Disordered" evidence="3">
    <location>
        <begin position="1"/>
        <end position="32"/>
    </location>
</feature>
<dbReference type="PANTHER" id="PTHR47977">
    <property type="entry name" value="RAS-RELATED PROTEIN RAB"/>
    <property type="match status" value="1"/>
</dbReference>
<dbReference type="InterPro" id="IPR001806">
    <property type="entry name" value="Small_GTPase"/>
</dbReference>
<dbReference type="InterPro" id="IPR005225">
    <property type="entry name" value="Small_GTP-bd"/>
</dbReference>
<dbReference type="STRING" id="98403.A0A151GAR2"/>
<accession>A0A151GAR2</accession>
<dbReference type="GO" id="GO:0005525">
    <property type="term" value="F:GTP binding"/>
    <property type="evidence" value="ECO:0007669"/>
    <property type="project" value="UniProtKB-KW"/>
</dbReference>
<evidence type="ECO:0000256" key="1">
    <source>
        <dbReference type="ARBA" id="ARBA00022741"/>
    </source>
</evidence>
<dbReference type="EMBL" id="LAYC01000003">
    <property type="protein sequence ID" value="KYK54186.1"/>
    <property type="molecule type" value="Genomic_DNA"/>
</dbReference>
<dbReference type="PRINTS" id="PR00449">
    <property type="entry name" value="RASTRNSFRMNG"/>
</dbReference>
<name>A0A151GAR2_DRECN</name>
<evidence type="ECO:0000313" key="5">
    <source>
        <dbReference type="Proteomes" id="UP000076580"/>
    </source>
</evidence>
<dbReference type="FunFam" id="3.40.50.300:FF:001447">
    <property type="entry name" value="Ras-related protein Rab-1B"/>
    <property type="match status" value="1"/>
</dbReference>
<evidence type="ECO:0000256" key="2">
    <source>
        <dbReference type="ARBA" id="ARBA00023134"/>
    </source>
</evidence>
<dbReference type="InterPro" id="IPR027417">
    <property type="entry name" value="P-loop_NTPase"/>
</dbReference>
<dbReference type="NCBIfam" id="TIGR00231">
    <property type="entry name" value="small_GTP"/>
    <property type="match status" value="1"/>
</dbReference>
<dbReference type="RefSeq" id="XP_040653538.1">
    <property type="nucleotide sequence ID" value="XM_040803434.1"/>
</dbReference>
<keyword evidence="5" id="KW-1185">Reference proteome</keyword>
<feature type="compositionally biased region" description="Basic and acidic residues" evidence="3">
    <location>
        <begin position="269"/>
        <end position="286"/>
    </location>
</feature>
<dbReference type="InParanoid" id="A0A151GAR2"/>
<proteinExistence type="predicted"/>
<dbReference type="PROSITE" id="PS51419">
    <property type="entry name" value="RAB"/>
    <property type="match status" value="1"/>
</dbReference>